<dbReference type="SUPFAM" id="SSF50978">
    <property type="entry name" value="WD40 repeat-like"/>
    <property type="match status" value="1"/>
</dbReference>
<proteinExistence type="predicted"/>
<keyword evidence="3" id="KW-1185">Reference proteome</keyword>
<feature type="region of interest" description="Disordered" evidence="1">
    <location>
        <begin position="273"/>
        <end position="296"/>
    </location>
</feature>
<evidence type="ECO:0000313" key="3">
    <source>
        <dbReference type="Proteomes" id="UP001465668"/>
    </source>
</evidence>
<sequence length="767" mass="82219">MHIDSPGGILTCRVIVLYPTSFIQEKIAHEQIAANLTSEPSFSAVEQRRWQSTPALVYNLFRRIHTVQTYPVLSPQGATVVLYGHEDGITIIWRGGKRFKASTYDETRQSANGKQNGNASADAVMIIDSDEEDTTSAGKNASAFVDTPEFEDTVGDDENSRSEITQTLDLSLGTAVTQIATLPMTPCTADDAAWEGAEVLKERIVFAVACASREVYFVALPLTPPSPASKARDDLRENLLGGKAGNSKWGETLTSLNGQQKPSDGLAITLIKPKPISERSKSSERSRSTGRVAPRAVVAAHSKEGPGTLRLWDVPLEKPTKDRPIEPFQTEFLPSPLSGISFNPTHSTQLLCNASPHAARIYDYAQASMPPDDLSEGPFPSQGSWLISLYPPFARPTPSRKPILAASWIAYGRAVLVLLADGQWGIWDIDGVSPQGPALFGKPGSGIKGAALTSFSASGYVEGTSPLRTFGSSRTSGVGSDFVPMTPHSRREAPISASSGPERLAAVQGGILVTPLPARATTTADESAVIWIGGAEHVVVIPGVLKFWEAQLRKGGGGGVNLFSGAQPTRMVKLNDLVVGLMGERCIDVGAIPKLDVDDNPNNEGLPIEVVICGESRLVVVHESDTVVGTRIGGVRGSLQRKLSHGARASGAVTVYPQPALPPSKEFNLSVRKRGTLGRPQVQSEKPSETVLPSTEQDDSTPATYSGFDLAKSLNAAADVMEVDDQEERDYEQELETDMLGLMDIESTLDAMEDDRGRGRKKVNFDT</sequence>
<gene>
    <name evidence="2" type="ORF">SCAR479_07218</name>
</gene>
<feature type="compositionally biased region" description="Basic and acidic residues" evidence="1">
    <location>
        <begin position="275"/>
        <end position="287"/>
    </location>
</feature>
<organism evidence="2 3">
    <name type="scientific">Seiridium cardinale</name>
    <dbReference type="NCBI Taxonomy" id="138064"/>
    <lineage>
        <taxon>Eukaryota</taxon>
        <taxon>Fungi</taxon>
        <taxon>Dikarya</taxon>
        <taxon>Ascomycota</taxon>
        <taxon>Pezizomycotina</taxon>
        <taxon>Sordariomycetes</taxon>
        <taxon>Xylariomycetidae</taxon>
        <taxon>Amphisphaeriales</taxon>
        <taxon>Sporocadaceae</taxon>
        <taxon>Seiridium</taxon>
    </lineage>
</organism>
<comment type="caution">
    <text evidence="2">The sequence shown here is derived from an EMBL/GenBank/DDBJ whole genome shotgun (WGS) entry which is preliminary data.</text>
</comment>
<feature type="region of interest" description="Disordered" evidence="1">
    <location>
        <begin position="675"/>
        <end position="705"/>
    </location>
</feature>
<feature type="compositionally biased region" description="Acidic residues" evidence="1">
    <location>
        <begin position="148"/>
        <end position="157"/>
    </location>
</feature>
<dbReference type="EMBL" id="JARVKM010000030">
    <property type="protein sequence ID" value="KAK9775998.1"/>
    <property type="molecule type" value="Genomic_DNA"/>
</dbReference>
<feature type="compositionally biased region" description="Polar residues" evidence="1">
    <location>
        <begin position="681"/>
        <end position="704"/>
    </location>
</feature>
<accession>A0ABR2XQC3</accession>
<evidence type="ECO:0000256" key="1">
    <source>
        <dbReference type="SAM" id="MobiDB-lite"/>
    </source>
</evidence>
<protein>
    <recommendedName>
        <fullName evidence="4">Nucleoporin NUP37</fullName>
    </recommendedName>
</protein>
<dbReference type="Proteomes" id="UP001465668">
    <property type="component" value="Unassembled WGS sequence"/>
</dbReference>
<feature type="region of interest" description="Disordered" evidence="1">
    <location>
        <begin position="131"/>
        <end position="160"/>
    </location>
</feature>
<dbReference type="InterPro" id="IPR036322">
    <property type="entry name" value="WD40_repeat_dom_sf"/>
</dbReference>
<reference evidence="2 3" key="1">
    <citation type="submission" date="2024-02" db="EMBL/GenBank/DDBJ databases">
        <title>First draft genome assembly of two strains of Seiridium cardinale.</title>
        <authorList>
            <person name="Emiliani G."/>
            <person name="Scali E."/>
        </authorList>
    </citation>
    <scope>NUCLEOTIDE SEQUENCE [LARGE SCALE GENOMIC DNA]</scope>
    <source>
        <strain evidence="2 3">BM-138-000479</strain>
    </source>
</reference>
<feature type="region of interest" description="Disordered" evidence="1">
    <location>
        <begin position="478"/>
        <end position="499"/>
    </location>
</feature>
<dbReference type="Gene3D" id="2.130.10.10">
    <property type="entry name" value="YVTN repeat-like/Quinoprotein amine dehydrogenase"/>
    <property type="match status" value="1"/>
</dbReference>
<name>A0ABR2XQC3_9PEZI</name>
<evidence type="ECO:0008006" key="4">
    <source>
        <dbReference type="Google" id="ProtNLM"/>
    </source>
</evidence>
<evidence type="ECO:0000313" key="2">
    <source>
        <dbReference type="EMBL" id="KAK9775998.1"/>
    </source>
</evidence>
<dbReference type="InterPro" id="IPR015943">
    <property type="entry name" value="WD40/YVTN_repeat-like_dom_sf"/>
</dbReference>